<dbReference type="Proteomes" id="UP000649604">
    <property type="component" value="Unassembled WGS sequence"/>
</dbReference>
<evidence type="ECO:0000256" key="4">
    <source>
        <dbReference type="SAM" id="MobiDB-lite"/>
    </source>
</evidence>
<feature type="repeat" description="TPR" evidence="3">
    <location>
        <begin position="171"/>
        <end position="204"/>
    </location>
</feature>
<name>A0A9D5JYW5_9BACT</name>
<feature type="non-terminal residue" evidence="5">
    <location>
        <position position="681"/>
    </location>
</feature>
<dbReference type="SUPFAM" id="SSF48452">
    <property type="entry name" value="TPR-like"/>
    <property type="match status" value="1"/>
</dbReference>
<dbReference type="PROSITE" id="PS50005">
    <property type="entry name" value="TPR"/>
    <property type="match status" value="3"/>
</dbReference>
<dbReference type="SMART" id="SM00028">
    <property type="entry name" value="TPR"/>
    <property type="match status" value="4"/>
</dbReference>
<sequence>MLLNTSSKDAPLSERKKKKLRRRIEKIRKSVQDDRSNNYKLHIELGDAYSSLEEYDEAQTFYASAIDLLRQDAVTEKDRKQIIMLYGKILTIAPDQRDAYKELAEEYIAAGQKEKASRFLLSSAKKAYEKGDYELALQCYKDVIDMGKSNPYIIERCTELYLKLGQDDEAIKSYVQIGDLYAQEEKHVDALDYYKKASAINPNDPDLLLKSARMYHAMHWNENATTELIKIAELYEHQQNYSEALKYYQNGLRLTPENEKARDGKRRMTDHHLLKSPWHSEQPAKEEEQDMDLLEQLDQMEKNREEKPEKPTLQEEAEGFLLDLDAVLEDGDDASDFSNAPAQPPTEDDLAENDLEAFTLDEDEQDKPSEFPLMLRKTSQTPSPAAPQQQASPPEQHPQPTESVNTEIEYLPENSLEDLTFEPHSEEADQDSSAQENAAEEHTLEFAGEETPTPSDAEAAPGEIVFQLPQELPENLSPAESQEDTAQETPDPSQEADMERPSPESAVQKPESSFEETPLELTLPAEEEPASPASPASSFDLSLDAPDEEIPPPQNGQEEIDTEEMTGEMPSTSVADEPLAPSEAQDAGEPSLEIEVEHQDEPPASPPPQPSEAVPVPIDSASATPQELTQQLEELKKQLENTQEEKYFLQEQFTAQIKQLKAREISVQKNFERVSQTKEDL</sequence>
<feature type="repeat" description="TPR" evidence="3">
    <location>
        <begin position="39"/>
        <end position="72"/>
    </location>
</feature>
<protein>
    <submittedName>
        <fullName evidence="5">Tetratricopeptide repeat protein</fullName>
    </submittedName>
</protein>
<evidence type="ECO:0000256" key="3">
    <source>
        <dbReference type="PROSITE-ProRule" id="PRU00339"/>
    </source>
</evidence>
<evidence type="ECO:0000313" key="6">
    <source>
        <dbReference type="Proteomes" id="UP000649604"/>
    </source>
</evidence>
<dbReference type="InterPro" id="IPR011990">
    <property type="entry name" value="TPR-like_helical_dom_sf"/>
</dbReference>
<comment type="caution">
    <text evidence="5">The sequence shown here is derived from an EMBL/GenBank/DDBJ whole genome shotgun (WGS) entry which is preliminary data.</text>
</comment>
<gene>
    <name evidence="5" type="ORF">GF339_18145</name>
</gene>
<proteinExistence type="predicted"/>
<dbReference type="InterPro" id="IPR019734">
    <property type="entry name" value="TPR_rpt"/>
</dbReference>
<dbReference type="EMBL" id="WJJP01000591">
    <property type="protein sequence ID" value="MBD3326511.1"/>
    <property type="molecule type" value="Genomic_DNA"/>
</dbReference>
<accession>A0A9D5JYW5</accession>
<evidence type="ECO:0000313" key="5">
    <source>
        <dbReference type="EMBL" id="MBD3326511.1"/>
    </source>
</evidence>
<dbReference type="PANTHER" id="PTHR44943:SF8">
    <property type="entry name" value="TPR REPEAT-CONTAINING PROTEIN MJ0263"/>
    <property type="match status" value="1"/>
</dbReference>
<organism evidence="5 6">
    <name type="scientific">candidate division KSB3 bacterium</name>
    <dbReference type="NCBI Taxonomy" id="2044937"/>
    <lineage>
        <taxon>Bacteria</taxon>
        <taxon>candidate division KSB3</taxon>
    </lineage>
</organism>
<dbReference type="Pfam" id="PF07719">
    <property type="entry name" value="TPR_2"/>
    <property type="match status" value="1"/>
</dbReference>
<feature type="region of interest" description="Disordered" evidence="4">
    <location>
        <begin position="256"/>
        <end position="289"/>
    </location>
</feature>
<evidence type="ECO:0000256" key="1">
    <source>
        <dbReference type="ARBA" id="ARBA00022737"/>
    </source>
</evidence>
<dbReference type="Gene3D" id="1.25.40.10">
    <property type="entry name" value="Tetratricopeptide repeat domain"/>
    <property type="match status" value="3"/>
</dbReference>
<reference evidence="5" key="1">
    <citation type="submission" date="2019-11" db="EMBL/GenBank/DDBJ databases">
        <title>Microbial mats filling the niche in hypersaline microbial mats.</title>
        <authorList>
            <person name="Wong H.L."/>
            <person name="Macleod F.I."/>
            <person name="White R.A. III"/>
            <person name="Burns B.P."/>
        </authorList>
    </citation>
    <scope>NUCLEOTIDE SEQUENCE</scope>
    <source>
        <strain evidence="5">Rbin_158</strain>
    </source>
</reference>
<dbReference type="InterPro" id="IPR051685">
    <property type="entry name" value="Ycf3/AcsC/BcsC/TPR_MFPF"/>
</dbReference>
<keyword evidence="2 3" id="KW-0802">TPR repeat</keyword>
<feature type="compositionally biased region" description="Low complexity" evidence="4">
    <location>
        <begin position="519"/>
        <end position="544"/>
    </location>
</feature>
<dbReference type="Pfam" id="PF13181">
    <property type="entry name" value="TPR_8"/>
    <property type="match status" value="2"/>
</dbReference>
<feature type="repeat" description="TPR" evidence="3">
    <location>
        <begin position="225"/>
        <end position="258"/>
    </location>
</feature>
<dbReference type="PANTHER" id="PTHR44943">
    <property type="entry name" value="CELLULOSE SYNTHASE OPERON PROTEIN C"/>
    <property type="match status" value="1"/>
</dbReference>
<feature type="region of interest" description="Disordered" evidence="4">
    <location>
        <begin position="359"/>
        <end position="627"/>
    </location>
</feature>
<feature type="compositionally biased region" description="Low complexity" evidence="4">
    <location>
        <begin position="379"/>
        <end position="400"/>
    </location>
</feature>
<dbReference type="InterPro" id="IPR013105">
    <property type="entry name" value="TPR_2"/>
</dbReference>
<feature type="compositionally biased region" description="Basic and acidic residues" evidence="4">
    <location>
        <begin position="256"/>
        <end position="273"/>
    </location>
</feature>
<evidence type="ECO:0000256" key="2">
    <source>
        <dbReference type="ARBA" id="ARBA00022803"/>
    </source>
</evidence>
<dbReference type="AlphaFoldDB" id="A0A9D5JYW5"/>
<keyword evidence="1" id="KW-0677">Repeat</keyword>